<protein>
    <submittedName>
        <fullName evidence="1">Uncharacterized protein</fullName>
    </submittedName>
</protein>
<dbReference type="Proteomes" id="UP001152795">
    <property type="component" value="Unassembled WGS sequence"/>
</dbReference>
<dbReference type="InterPro" id="IPR043502">
    <property type="entry name" value="DNA/RNA_pol_sf"/>
</dbReference>
<dbReference type="EMBL" id="CACRXK020017132">
    <property type="protein sequence ID" value="CAB4030778.1"/>
    <property type="molecule type" value="Genomic_DNA"/>
</dbReference>
<dbReference type="PANTHER" id="PTHR33332">
    <property type="entry name" value="REVERSE TRANSCRIPTASE DOMAIN-CONTAINING PROTEIN"/>
    <property type="match status" value="1"/>
</dbReference>
<sequence>MIVEQKKKFRPVKFINPCQHGFIPGRNCVTQLIEVFDTIGNLLDRGKQIDVLYLDMSKAFDKVSHTRLLLRLRDIGFSGNILKWFQSYLQDRRQQTTILGATSSPTPVTSG</sequence>
<accession>A0A7D9LC23</accession>
<gene>
    <name evidence="1" type="ORF">PACLA_8A068198</name>
</gene>
<dbReference type="OrthoDB" id="426210at2759"/>
<evidence type="ECO:0000313" key="2">
    <source>
        <dbReference type="Proteomes" id="UP001152795"/>
    </source>
</evidence>
<organism evidence="1 2">
    <name type="scientific">Paramuricea clavata</name>
    <name type="common">Red gorgonian</name>
    <name type="synonym">Violescent sea-whip</name>
    <dbReference type="NCBI Taxonomy" id="317549"/>
    <lineage>
        <taxon>Eukaryota</taxon>
        <taxon>Metazoa</taxon>
        <taxon>Cnidaria</taxon>
        <taxon>Anthozoa</taxon>
        <taxon>Octocorallia</taxon>
        <taxon>Malacalcyonacea</taxon>
        <taxon>Plexauridae</taxon>
        <taxon>Paramuricea</taxon>
    </lineage>
</organism>
<name>A0A7D9LC23_PARCT</name>
<dbReference type="SUPFAM" id="SSF56672">
    <property type="entry name" value="DNA/RNA polymerases"/>
    <property type="match status" value="1"/>
</dbReference>
<feature type="non-terminal residue" evidence="1">
    <location>
        <position position="111"/>
    </location>
</feature>
<proteinExistence type="predicted"/>
<comment type="caution">
    <text evidence="1">The sequence shown here is derived from an EMBL/GenBank/DDBJ whole genome shotgun (WGS) entry which is preliminary data.</text>
</comment>
<evidence type="ECO:0000313" key="1">
    <source>
        <dbReference type="EMBL" id="CAB4030778.1"/>
    </source>
</evidence>
<keyword evidence="2" id="KW-1185">Reference proteome</keyword>
<reference evidence="1" key="1">
    <citation type="submission" date="2020-04" db="EMBL/GenBank/DDBJ databases">
        <authorList>
            <person name="Alioto T."/>
            <person name="Alioto T."/>
            <person name="Gomez Garrido J."/>
        </authorList>
    </citation>
    <scope>NUCLEOTIDE SEQUENCE</scope>
    <source>
        <strain evidence="1">A484AB</strain>
    </source>
</reference>
<dbReference type="AlphaFoldDB" id="A0A7D9LC23"/>